<dbReference type="Gene3D" id="3.60.15.10">
    <property type="entry name" value="Ribonuclease Z/Hydroxyacylglutathione hydrolase-like"/>
    <property type="match status" value="1"/>
</dbReference>
<feature type="domain" description="Metallo-beta-lactamase" evidence="1">
    <location>
        <begin position="145"/>
        <end position="347"/>
    </location>
</feature>
<dbReference type="RefSeq" id="XP_012333618.1">
    <property type="nucleotide sequence ID" value="XM_012478195.1"/>
</dbReference>
<dbReference type="PANTHER" id="PTHR15032">
    <property type="entry name" value="N-ACYL-PHOSPHATIDYLETHANOLAMINE-HYDROLYZING PHOSPHOLIPASE D"/>
    <property type="match status" value="1"/>
</dbReference>
<evidence type="ECO:0000313" key="3">
    <source>
        <dbReference type="Proteomes" id="UP000054561"/>
    </source>
</evidence>
<dbReference type="AlphaFoldDB" id="A0A0D9QU59"/>
<evidence type="ECO:0000313" key="2">
    <source>
        <dbReference type="EMBL" id="KJP89836.1"/>
    </source>
</evidence>
<dbReference type="EMBL" id="KQ001648">
    <property type="protein sequence ID" value="KJP89836.1"/>
    <property type="molecule type" value="Genomic_DNA"/>
</dbReference>
<dbReference type="InterPro" id="IPR001279">
    <property type="entry name" value="Metallo-B-lactamas"/>
</dbReference>
<gene>
    <name evidence="2" type="ORF">AK88_00547</name>
</gene>
<dbReference type="GO" id="GO:0005737">
    <property type="term" value="C:cytoplasm"/>
    <property type="evidence" value="ECO:0007669"/>
    <property type="project" value="TreeGrafter"/>
</dbReference>
<name>A0A0D9QU59_PLAFR</name>
<proteinExistence type="predicted"/>
<dbReference type="Pfam" id="PF12706">
    <property type="entry name" value="Lactamase_B_2"/>
    <property type="match status" value="1"/>
</dbReference>
<protein>
    <recommendedName>
        <fullName evidence="1">Metallo-beta-lactamase domain-containing protein</fullName>
    </recommendedName>
</protein>
<dbReference type="SUPFAM" id="SSF56281">
    <property type="entry name" value="Metallo-hydrolase/oxidoreductase"/>
    <property type="match status" value="1"/>
</dbReference>
<dbReference type="PANTHER" id="PTHR15032:SF4">
    <property type="entry name" value="N-ACYL-PHOSPHATIDYLETHANOLAMINE-HYDROLYZING PHOSPHOLIPASE D"/>
    <property type="match status" value="1"/>
</dbReference>
<dbReference type="OrthoDB" id="332863at2759"/>
<dbReference type="Proteomes" id="UP000054561">
    <property type="component" value="Unassembled WGS sequence"/>
</dbReference>
<organism evidence="2 3">
    <name type="scientific">Plasmodium fragile</name>
    <dbReference type="NCBI Taxonomy" id="5857"/>
    <lineage>
        <taxon>Eukaryota</taxon>
        <taxon>Sar</taxon>
        <taxon>Alveolata</taxon>
        <taxon>Apicomplexa</taxon>
        <taxon>Aconoidasida</taxon>
        <taxon>Haemosporida</taxon>
        <taxon>Plasmodiidae</taxon>
        <taxon>Plasmodium</taxon>
        <taxon>Plasmodium (Plasmodium)</taxon>
    </lineage>
</organism>
<dbReference type="GeneID" id="24265861"/>
<dbReference type="VEuPathDB" id="PlasmoDB:AK88_00547"/>
<dbReference type="OMA" id="QHWTRRT"/>
<accession>A0A0D9QU59</accession>
<evidence type="ECO:0000259" key="1">
    <source>
        <dbReference type="Pfam" id="PF12706"/>
    </source>
</evidence>
<reference evidence="2 3" key="1">
    <citation type="submission" date="2014-03" db="EMBL/GenBank/DDBJ databases">
        <title>The Genome Sequence of Plasmodium fragile nilgiri.</title>
        <authorList>
            <consortium name="The Broad Institute Genomics Platform"/>
            <consortium name="The Broad Institute Genome Sequencing Center for Infectious Disease"/>
            <person name="Neafsey D."/>
            <person name="Duraisingh M."/>
            <person name="Young S.K."/>
            <person name="Zeng Q."/>
            <person name="Gargeya S."/>
            <person name="Abouelleil A."/>
            <person name="Alvarado L."/>
            <person name="Chapman S.B."/>
            <person name="Gainer-Dewar J."/>
            <person name="Goldberg J."/>
            <person name="Griggs A."/>
            <person name="Gujja S."/>
            <person name="Hansen M."/>
            <person name="Howarth C."/>
            <person name="Imamovic A."/>
            <person name="Larimer J."/>
            <person name="Pearson M."/>
            <person name="Poon T.W."/>
            <person name="Priest M."/>
            <person name="Roberts A."/>
            <person name="Saif S."/>
            <person name="Shea T."/>
            <person name="Sykes S."/>
            <person name="Wortman J."/>
            <person name="Nusbaum C."/>
            <person name="Birren B."/>
        </authorList>
    </citation>
    <scope>NUCLEOTIDE SEQUENCE [LARGE SCALE GENOMIC DNA]</scope>
    <source>
        <strain evidence="3">nilgiri</strain>
    </source>
</reference>
<dbReference type="InterPro" id="IPR036866">
    <property type="entry name" value="RibonucZ/Hydroxyglut_hydro"/>
</dbReference>
<sequence>MKKLINLLLPYCTHNNVLTPHLTLKKKAAFFFFYFDRYIYSPLLHTLLSGKNVIEKNRIKKISTNGVADEFGLACQSSHDVDNRTGKNGEHTHDDKLEETNAIWPQGISYVTPLEIKKKEQLQNKKFNVIYIGHMSILIQMANFNILVDPVLSNRIGLFNLVGVKRTVKAGISFEHLPSIDFILLSNNRFDTMDKSTLKKIVLRDNSIVIGGMNIRRYLFKRNFPVVYPLNWFNKLEFENLSFYYLPTLTNSHRYIVDKNVYLPGSFLIHDNKTKATIFYSGHSAYSNHFLQIKSFVNTILKKETIDLSILPIGIYKPSALYAHFHMSPEQAIQSHLDLKSKAALGVGMDVFCLGGEKYNEATTELWNRLAMYESERKEKINFVTLQPGHSITL</sequence>
<keyword evidence="3" id="KW-1185">Reference proteome</keyword>